<dbReference type="AlphaFoldDB" id="A0A2H0TG14"/>
<dbReference type="EC" id="2.7.7.7" evidence="1"/>
<dbReference type="InterPro" id="IPR004013">
    <property type="entry name" value="PHP_dom"/>
</dbReference>
<dbReference type="Pfam" id="PF14716">
    <property type="entry name" value="HHH_8"/>
    <property type="match status" value="1"/>
</dbReference>
<evidence type="ECO:0000256" key="4">
    <source>
        <dbReference type="ARBA" id="ARBA00022763"/>
    </source>
</evidence>
<dbReference type="InterPro" id="IPR002054">
    <property type="entry name" value="DNA-dir_DNA_pol_X"/>
</dbReference>
<dbReference type="SMART" id="SM00481">
    <property type="entry name" value="POLIIIAc"/>
    <property type="match status" value="1"/>
</dbReference>
<dbReference type="Gene3D" id="1.10.150.20">
    <property type="entry name" value="5' to 3' exonuclease, C-terminal subdomain"/>
    <property type="match status" value="1"/>
</dbReference>
<evidence type="ECO:0000256" key="1">
    <source>
        <dbReference type="ARBA" id="ARBA00012417"/>
    </source>
</evidence>
<dbReference type="InterPro" id="IPR027421">
    <property type="entry name" value="DNA_pol_lamdba_lyase_dom_sf"/>
</dbReference>
<dbReference type="PRINTS" id="PR00870">
    <property type="entry name" value="DNAPOLXBETA"/>
</dbReference>
<evidence type="ECO:0000256" key="3">
    <source>
        <dbReference type="ARBA" id="ARBA00022695"/>
    </source>
</evidence>
<evidence type="ECO:0000256" key="2">
    <source>
        <dbReference type="ARBA" id="ARBA00022679"/>
    </source>
</evidence>
<evidence type="ECO:0000313" key="10">
    <source>
        <dbReference type="EMBL" id="PIR70497.1"/>
    </source>
</evidence>
<gene>
    <name evidence="10" type="ORF">COU46_01200</name>
</gene>
<name>A0A2H0TG14_9BACT</name>
<dbReference type="GO" id="GO:0003887">
    <property type="term" value="F:DNA-directed DNA polymerase activity"/>
    <property type="evidence" value="ECO:0007669"/>
    <property type="project" value="UniProtKB-KW"/>
</dbReference>
<dbReference type="PANTHER" id="PTHR36928">
    <property type="entry name" value="PHOSPHATASE YCDX-RELATED"/>
    <property type="match status" value="1"/>
</dbReference>
<dbReference type="EMBL" id="PFCN01000016">
    <property type="protein sequence ID" value="PIR70497.1"/>
    <property type="molecule type" value="Genomic_DNA"/>
</dbReference>
<dbReference type="PRINTS" id="PR00869">
    <property type="entry name" value="DNAPOLX"/>
</dbReference>
<dbReference type="InterPro" id="IPR022312">
    <property type="entry name" value="DNA_pol_X"/>
</dbReference>
<dbReference type="Proteomes" id="UP000229383">
    <property type="component" value="Unassembled WGS sequence"/>
</dbReference>
<dbReference type="GO" id="GO:0005829">
    <property type="term" value="C:cytosol"/>
    <property type="evidence" value="ECO:0007669"/>
    <property type="project" value="TreeGrafter"/>
</dbReference>
<dbReference type="InterPro" id="IPR002008">
    <property type="entry name" value="DNA_pol_X_beta-like"/>
</dbReference>
<dbReference type="GO" id="GO:0008270">
    <property type="term" value="F:zinc ion binding"/>
    <property type="evidence" value="ECO:0007669"/>
    <property type="project" value="TreeGrafter"/>
</dbReference>
<dbReference type="GO" id="GO:0003677">
    <property type="term" value="F:DNA binding"/>
    <property type="evidence" value="ECO:0007669"/>
    <property type="project" value="InterPro"/>
</dbReference>
<dbReference type="Gene3D" id="3.30.460.10">
    <property type="entry name" value="Beta Polymerase, domain 2"/>
    <property type="match status" value="1"/>
</dbReference>
<comment type="catalytic activity">
    <reaction evidence="7">
        <text>DNA(n) + a 2'-deoxyribonucleoside 5'-triphosphate = DNA(n+1) + diphosphate</text>
        <dbReference type="Rhea" id="RHEA:22508"/>
        <dbReference type="Rhea" id="RHEA-COMP:17339"/>
        <dbReference type="Rhea" id="RHEA-COMP:17340"/>
        <dbReference type="ChEBI" id="CHEBI:33019"/>
        <dbReference type="ChEBI" id="CHEBI:61560"/>
        <dbReference type="ChEBI" id="CHEBI:173112"/>
        <dbReference type="EC" id="2.7.7.7"/>
    </reaction>
</comment>
<dbReference type="InterPro" id="IPR010996">
    <property type="entry name" value="HHH_MUS81"/>
</dbReference>
<dbReference type="GO" id="GO:0042578">
    <property type="term" value="F:phosphoric ester hydrolase activity"/>
    <property type="evidence" value="ECO:0007669"/>
    <property type="project" value="TreeGrafter"/>
</dbReference>
<comment type="caution">
    <text evidence="10">The sequence shown here is derived from an EMBL/GenBank/DDBJ whole genome shotgun (WGS) entry which is preliminary data.</text>
</comment>
<dbReference type="PIRSF" id="PIRSF005047">
    <property type="entry name" value="UCP005047_YshC"/>
    <property type="match status" value="1"/>
</dbReference>
<dbReference type="Gene3D" id="3.30.210.10">
    <property type="entry name" value="DNA polymerase, thumb domain"/>
    <property type="match status" value="1"/>
</dbReference>
<dbReference type="CDD" id="cd07436">
    <property type="entry name" value="PHP_PolX"/>
    <property type="match status" value="1"/>
</dbReference>
<dbReference type="InterPro" id="IPR016195">
    <property type="entry name" value="Pol/histidinol_Pase-like"/>
</dbReference>
<feature type="domain" description="Polymerase/histidinol phosphatase N-terminal" evidence="8">
    <location>
        <begin position="343"/>
        <end position="426"/>
    </location>
</feature>
<accession>A0A2H0TG14</accession>
<dbReference type="NCBIfam" id="NF006375">
    <property type="entry name" value="PRK08609.1"/>
    <property type="match status" value="1"/>
</dbReference>
<feature type="domain" description="DNA-directed DNA polymerase X" evidence="9">
    <location>
        <begin position="1"/>
        <end position="319"/>
    </location>
</feature>
<dbReference type="SUPFAM" id="SSF47802">
    <property type="entry name" value="DNA polymerase beta, N-terminal domain-like"/>
    <property type="match status" value="1"/>
</dbReference>
<evidence type="ECO:0000256" key="6">
    <source>
        <dbReference type="ARBA" id="ARBA00023204"/>
    </source>
</evidence>
<evidence type="ECO:0000313" key="11">
    <source>
        <dbReference type="Proteomes" id="UP000229383"/>
    </source>
</evidence>
<dbReference type="CDD" id="cd00141">
    <property type="entry name" value="NT_POLXc"/>
    <property type="match status" value="1"/>
</dbReference>
<sequence length="578" mass="65066">MNRKIAKILYEMAVFYEIKDVPFKPRAYKRASFALESSSEDVEEIYKKGGIGALTKIEGIGKGIASHIEEVIKTGHFKEYERLKKKIPVDVLELMSVGGIGSKMVGVLWEELKIKDLAGLKKAAEAGKISKLKHFGARSEKNILRGIEFLKKSGGRRILGHVYHEILEIEKAIKNIPEVLKFEIAGSVRRMKETVGDLDLLVISNEPVRVMEKFAKIPQVSEVFGGGPTKMNVKLTNGMDADLRVVPGGSFGAALNYFTGSKDHNIALREIAIKKGYKLNEYGLFKKDRSQKWKMIAGSSEEDIYRALGLVYIEPELREKTGEIEAAKNKKLPKLVGYGDLKGDLQIQTDWTDGKNSIEEMAFAARDAGLEYIVITDHTKSLAMTGGSDEKKLTRQMEAIDKINKKFKKKGHKIKILKGAEVNIMKDGTLDINDETLKKLDVVGAAAHSYFDLPRDEQTKRIIRAMENPNVDIIFHPTGRVINRREAMDIDMDKIISAARRTKTILEIDAYPDRLDLHDGYVRKCVDARVKMCIDTDAHSADHFKFLKFGIAQARRGWATKNDIINAWPLEKMLNFLK</sequence>
<dbReference type="InterPro" id="IPR047967">
    <property type="entry name" value="PolX_PHP"/>
</dbReference>
<proteinExistence type="predicted"/>
<dbReference type="GO" id="GO:0006281">
    <property type="term" value="P:DNA repair"/>
    <property type="evidence" value="ECO:0007669"/>
    <property type="project" value="UniProtKB-KW"/>
</dbReference>
<dbReference type="SUPFAM" id="SSF89550">
    <property type="entry name" value="PHP domain-like"/>
    <property type="match status" value="1"/>
</dbReference>
<dbReference type="Pfam" id="PF14791">
    <property type="entry name" value="DNA_pol_B_thumb"/>
    <property type="match status" value="1"/>
</dbReference>
<dbReference type="InterPro" id="IPR029398">
    <property type="entry name" value="PolB_thumb"/>
</dbReference>
<organism evidence="10 11">
    <name type="scientific">Candidatus Niyogibacteria bacterium CG10_big_fil_rev_8_21_14_0_10_42_19</name>
    <dbReference type="NCBI Taxonomy" id="1974725"/>
    <lineage>
        <taxon>Bacteria</taxon>
        <taxon>Candidatus Niyogiibacteriota</taxon>
    </lineage>
</organism>
<reference evidence="11" key="1">
    <citation type="submission" date="2017-09" db="EMBL/GenBank/DDBJ databases">
        <title>Depth-based differentiation of microbial function through sediment-hosted aquifers and enrichment of novel symbionts in the deep terrestrial subsurface.</title>
        <authorList>
            <person name="Probst A.J."/>
            <person name="Ladd B."/>
            <person name="Jarett J.K."/>
            <person name="Geller-Mcgrath D.E."/>
            <person name="Sieber C.M.K."/>
            <person name="Emerson J.B."/>
            <person name="Anantharaman K."/>
            <person name="Thomas B.C."/>
            <person name="Malmstrom R."/>
            <person name="Stieglmeier M."/>
            <person name="Klingl A."/>
            <person name="Woyke T."/>
            <person name="Ryan C.M."/>
            <person name="Banfield J.F."/>
        </authorList>
    </citation>
    <scope>NUCLEOTIDE SEQUENCE [LARGE SCALE GENOMIC DNA]</scope>
</reference>
<keyword evidence="2" id="KW-0808">Transferase</keyword>
<evidence type="ECO:0000256" key="5">
    <source>
        <dbReference type="ARBA" id="ARBA00022932"/>
    </source>
</evidence>
<dbReference type="SUPFAM" id="SSF81301">
    <property type="entry name" value="Nucleotidyltransferase"/>
    <property type="match status" value="1"/>
</dbReference>
<dbReference type="InterPro" id="IPR050243">
    <property type="entry name" value="PHP_phosphatase"/>
</dbReference>
<dbReference type="InterPro" id="IPR043519">
    <property type="entry name" value="NT_sf"/>
</dbReference>
<dbReference type="SMART" id="SM00483">
    <property type="entry name" value="POLXc"/>
    <property type="match status" value="1"/>
</dbReference>
<dbReference type="InterPro" id="IPR022311">
    <property type="entry name" value="PolX-like"/>
</dbReference>
<dbReference type="PANTHER" id="PTHR36928:SF1">
    <property type="entry name" value="PHOSPHATASE YCDX-RELATED"/>
    <property type="match status" value="1"/>
</dbReference>
<dbReference type="InterPro" id="IPR037160">
    <property type="entry name" value="DNA_Pol_thumb_sf"/>
</dbReference>
<evidence type="ECO:0000259" key="8">
    <source>
        <dbReference type="SMART" id="SM00481"/>
    </source>
</evidence>
<keyword evidence="6" id="KW-0234">DNA repair</keyword>
<evidence type="ECO:0000256" key="7">
    <source>
        <dbReference type="ARBA" id="ARBA00049244"/>
    </source>
</evidence>
<dbReference type="Gene3D" id="1.10.150.110">
    <property type="entry name" value="DNA polymerase beta, N-terminal domain-like"/>
    <property type="match status" value="1"/>
</dbReference>
<keyword evidence="3" id="KW-0548">Nucleotidyltransferase</keyword>
<keyword evidence="5" id="KW-0239">DNA-directed DNA polymerase</keyword>
<keyword evidence="4" id="KW-0227">DNA damage</keyword>
<dbReference type="Pfam" id="PF02811">
    <property type="entry name" value="PHP"/>
    <property type="match status" value="1"/>
</dbReference>
<protein>
    <recommendedName>
        <fullName evidence="1">DNA-directed DNA polymerase</fullName>
        <ecNumber evidence="1">2.7.7.7</ecNumber>
    </recommendedName>
</protein>
<dbReference type="InterPro" id="IPR003141">
    <property type="entry name" value="Pol/His_phosphatase_N"/>
</dbReference>
<evidence type="ECO:0000259" key="9">
    <source>
        <dbReference type="SMART" id="SM00483"/>
    </source>
</evidence>
<dbReference type="Gene3D" id="3.20.20.140">
    <property type="entry name" value="Metal-dependent hydrolases"/>
    <property type="match status" value="1"/>
</dbReference>